<dbReference type="Proteomes" id="UP000253805">
    <property type="component" value="Unassembled WGS sequence"/>
</dbReference>
<evidence type="ECO:0000313" key="1">
    <source>
        <dbReference type="EMBL" id="RDC42431.1"/>
    </source>
</evidence>
<proteinExistence type="predicted"/>
<dbReference type="AlphaFoldDB" id="A0A369NZ80"/>
<organism evidence="1 2">
    <name type="scientific">Adlercreutzia equolifaciens subsp. celatus</name>
    <dbReference type="NCBI Taxonomy" id="394340"/>
    <lineage>
        <taxon>Bacteria</taxon>
        <taxon>Bacillati</taxon>
        <taxon>Actinomycetota</taxon>
        <taxon>Coriobacteriia</taxon>
        <taxon>Eggerthellales</taxon>
        <taxon>Eggerthellaceae</taxon>
        <taxon>Adlercreutzia</taxon>
    </lineage>
</organism>
<dbReference type="InterPro" id="IPR045941">
    <property type="entry name" value="DUF6361"/>
</dbReference>
<reference evidence="1 2" key="1">
    <citation type="journal article" date="2018" name="Elife">
        <title>Discovery and characterization of a prevalent human gut bacterial enzyme sufficient for the inactivation of a family of plant toxins.</title>
        <authorList>
            <person name="Koppel N."/>
            <person name="Bisanz J.E."/>
            <person name="Pandelia M.E."/>
            <person name="Turnbaugh P.J."/>
            <person name="Balskus E.P."/>
        </authorList>
    </citation>
    <scope>NUCLEOTIDE SEQUENCE [LARGE SCALE GENOMIC DNA]</scope>
    <source>
        <strain evidence="1 2">OB21 GAM 11</strain>
    </source>
</reference>
<dbReference type="EMBL" id="PPUT01000029">
    <property type="protein sequence ID" value="RDC42431.1"/>
    <property type="molecule type" value="Genomic_DNA"/>
</dbReference>
<name>A0A369NZ80_9ACTN</name>
<gene>
    <name evidence="1" type="ORF">C1850_09750</name>
</gene>
<accession>A0A369NZ80</accession>
<evidence type="ECO:0000313" key="2">
    <source>
        <dbReference type="Proteomes" id="UP000253805"/>
    </source>
</evidence>
<comment type="caution">
    <text evidence="1">The sequence shown here is derived from an EMBL/GenBank/DDBJ whole genome shotgun (WGS) entry which is preliminary data.</text>
</comment>
<dbReference type="Pfam" id="PF19888">
    <property type="entry name" value="DUF6361"/>
    <property type="match status" value="1"/>
</dbReference>
<protein>
    <submittedName>
        <fullName evidence="1">Uncharacterized protein</fullName>
    </submittedName>
</protein>
<dbReference type="RefSeq" id="WP_114549546.1">
    <property type="nucleotide sequence ID" value="NZ_AP024470.1"/>
</dbReference>
<sequence length="429" mass="48135">MFGWVDFSEEERQRAFEIMELARIPGAIDELGLGTLRDGFSNKLFPGTSTLHTHARYYFLTVYLMKYLEEEYSGHPLETIQHKLTEGEKDTARALIAWADNHGRPQTGITGSGFANTNRWVKQTPTYMNWAAAQTYGLIKDPGLKLNSFLRVVAHSKPKATPEDEEFSNSFTSGLWNVPLECYFQWKAALQKGEEISLELSPEESSQLKNVICQQWPRSLYAALLESPERLLELSEAASLSDGGKSFVQLASILQDGNMLIRSYDDALVDEASNLSSLAALLHIRFNYVLARKAADNAAVEEREAQWIANADPEGLYRERAYRCDLGQCFNLTETSSSMSRNRTTCEFLSKALEYLKRNDLSSLDDLIERREASLKGPARSKIADAASYVRDSKGNLVSYGGTELTYRLTDALNLAAEITAPTIRRSEC</sequence>